<keyword evidence="7 10" id="KW-0378">Hydrolase</keyword>
<dbReference type="GO" id="GO:0008934">
    <property type="term" value="F:inositol monophosphate 1-phosphatase activity"/>
    <property type="evidence" value="ECO:0007669"/>
    <property type="project" value="InterPro"/>
</dbReference>
<feature type="binding site" evidence="9">
    <location>
        <position position="225"/>
    </location>
    <ligand>
        <name>Mg(2+)</name>
        <dbReference type="ChEBI" id="CHEBI:18420"/>
        <label>1</label>
        <note>catalytic</note>
    </ligand>
</feature>
<dbReference type="Gene3D" id="3.40.190.80">
    <property type="match status" value="1"/>
</dbReference>
<dbReference type="PANTHER" id="PTHR20854">
    <property type="entry name" value="INOSITOL MONOPHOSPHATASE"/>
    <property type="match status" value="1"/>
</dbReference>
<comment type="catalytic activity">
    <reaction evidence="1 10">
        <text>a myo-inositol phosphate + H2O = myo-inositol + phosphate</text>
        <dbReference type="Rhea" id="RHEA:24056"/>
        <dbReference type="ChEBI" id="CHEBI:15377"/>
        <dbReference type="ChEBI" id="CHEBI:17268"/>
        <dbReference type="ChEBI" id="CHEBI:43474"/>
        <dbReference type="ChEBI" id="CHEBI:84139"/>
        <dbReference type="EC" id="3.1.3.25"/>
    </reaction>
</comment>
<reference evidence="11" key="1">
    <citation type="journal article" date="2014" name="Int. J. Syst. Evol. Microbiol.">
        <title>Complete genome sequence of Corynebacterium casei LMG S-19264T (=DSM 44701T), isolated from a smear-ripened cheese.</title>
        <authorList>
            <consortium name="US DOE Joint Genome Institute (JGI-PGF)"/>
            <person name="Walter F."/>
            <person name="Albersmeier A."/>
            <person name="Kalinowski J."/>
            <person name="Ruckert C."/>
        </authorList>
    </citation>
    <scope>NUCLEOTIDE SEQUENCE</scope>
    <source>
        <strain evidence="11">KCTC 42651</strain>
    </source>
</reference>
<reference evidence="11" key="2">
    <citation type="submission" date="2020-09" db="EMBL/GenBank/DDBJ databases">
        <authorList>
            <person name="Sun Q."/>
            <person name="Kim S."/>
        </authorList>
    </citation>
    <scope>NUCLEOTIDE SEQUENCE</scope>
    <source>
        <strain evidence="11">KCTC 42651</strain>
    </source>
</reference>
<accession>A0A918XUV1</accession>
<evidence type="ECO:0000256" key="8">
    <source>
        <dbReference type="ARBA" id="ARBA00022842"/>
    </source>
</evidence>
<comment type="cofactor">
    <cofactor evidence="2 9 10">
        <name>Mg(2+)</name>
        <dbReference type="ChEBI" id="CHEBI:18420"/>
    </cofactor>
</comment>
<dbReference type="PANTHER" id="PTHR20854:SF4">
    <property type="entry name" value="INOSITOL-1-MONOPHOSPHATASE-RELATED"/>
    <property type="match status" value="1"/>
</dbReference>
<dbReference type="GO" id="GO:0007165">
    <property type="term" value="P:signal transduction"/>
    <property type="evidence" value="ECO:0007669"/>
    <property type="project" value="TreeGrafter"/>
</dbReference>
<gene>
    <name evidence="11" type="ORF">GCM10017083_40460</name>
</gene>
<dbReference type="InterPro" id="IPR022337">
    <property type="entry name" value="Inositol_monophosphatase_SuhB"/>
</dbReference>
<dbReference type="EMBL" id="BMZS01000010">
    <property type="protein sequence ID" value="GHD58070.1"/>
    <property type="molecule type" value="Genomic_DNA"/>
</dbReference>
<dbReference type="SUPFAM" id="SSF56655">
    <property type="entry name" value="Carbohydrate phosphatase"/>
    <property type="match status" value="1"/>
</dbReference>
<dbReference type="PRINTS" id="PR00377">
    <property type="entry name" value="IMPHPHTASES"/>
</dbReference>
<dbReference type="AlphaFoldDB" id="A0A918XUV1"/>
<proteinExistence type="inferred from homology"/>
<comment type="caution">
    <text evidence="11">The sequence shown here is derived from an EMBL/GenBank/DDBJ whole genome shotgun (WGS) entry which is preliminary data.</text>
</comment>
<dbReference type="RefSeq" id="WP_189993022.1">
    <property type="nucleotide sequence ID" value="NZ_BMZS01000010.1"/>
</dbReference>
<organism evidence="11 12">
    <name type="scientific">Thalassobaculum fulvum</name>
    <dbReference type="NCBI Taxonomy" id="1633335"/>
    <lineage>
        <taxon>Bacteria</taxon>
        <taxon>Pseudomonadati</taxon>
        <taxon>Pseudomonadota</taxon>
        <taxon>Alphaproteobacteria</taxon>
        <taxon>Rhodospirillales</taxon>
        <taxon>Thalassobaculaceae</taxon>
        <taxon>Thalassobaculum</taxon>
    </lineage>
</organism>
<evidence type="ECO:0000256" key="3">
    <source>
        <dbReference type="ARBA" id="ARBA00009759"/>
    </source>
</evidence>
<evidence type="ECO:0000256" key="9">
    <source>
        <dbReference type="PIRSR" id="PIRSR600760-2"/>
    </source>
</evidence>
<keyword evidence="12" id="KW-1185">Reference proteome</keyword>
<evidence type="ECO:0000256" key="6">
    <source>
        <dbReference type="ARBA" id="ARBA00022723"/>
    </source>
</evidence>
<evidence type="ECO:0000313" key="11">
    <source>
        <dbReference type="EMBL" id="GHD58070.1"/>
    </source>
</evidence>
<dbReference type="InterPro" id="IPR033942">
    <property type="entry name" value="IMPase"/>
</dbReference>
<evidence type="ECO:0000256" key="4">
    <source>
        <dbReference type="ARBA" id="ARBA00013106"/>
    </source>
</evidence>
<keyword evidence="6 9" id="KW-0479">Metal-binding</keyword>
<evidence type="ECO:0000313" key="12">
    <source>
        <dbReference type="Proteomes" id="UP000630353"/>
    </source>
</evidence>
<dbReference type="GO" id="GO:0046872">
    <property type="term" value="F:metal ion binding"/>
    <property type="evidence" value="ECO:0007669"/>
    <property type="project" value="UniProtKB-KW"/>
</dbReference>
<dbReference type="Pfam" id="PF00459">
    <property type="entry name" value="Inositol_P"/>
    <property type="match status" value="1"/>
</dbReference>
<dbReference type="CDD" id="cd01639">
    <property type="entry name" value="IMPase"/>
    <property type="match status" value="1"/>
</dbReference>
<protein>
    <recommendedName>
        <fullName evidence="5 10">Inositol-1-monophosphatase</fullName>
        <ecNumber evidence="4 10">3.1.3.25</ecNumber>
    </recommendedName>
</protein>
<feature type="binding site" evidence="9">
    <location>
        <position position="96"/>
    </location>
    <ligand>
        <name>Mg(2+)</name>
        <dbReference type="ChEBI" id="CHEBI:18420"/>
        <label>1</label>
        <note>catalytic</note>
    </ligand>
</feature>
<feature type="binding site" evidence="9">
    <location>
        <position position="97"/>
    </location>
    <ligand>
        <name>Mg(2+)</name>
        <dbReference type="ChEBI" id="CHEBI:18420"/>
        <label>1</label>
        <note>catalytic</note>
    </ligand>
</feature>
<evidence type="ECO:0000256" key="2">
    <source>
        <dbReference type="ARBA" id="ARBA00001946"/>
    </source>
</evidence>
<evidence type="ECO:0000256" key="1">
    <source>
        <dbReference type="ARBA" id="ARBA00001033"/>
    </source>
</evidence>
<feature type="binding site" evidence="9">
    <location>
        <position position="77"/>
    </location>
    <ligand>
        <name>Mg(2+)</name>
        <dbReference type="ChEBI" id="CHEBI:18420"/>
        <label>1</label>
        <note>catalytic</note>
    </ligand>
</feature>
<feature type="binding site" evidence="9">
    <location>
        <position position="94"/>
    </location>
    <ligand>
        <name>Mg(2+)</name>
        <dbReference type="ChEBI" id="CHEBI:18420"/>
        <label>1</label>
        <note>catalytic</note>
    </ligand>
</feature>
<evidence type="ECO:0000256" key="5">
    <source>
        <dbReference type="ARBA" id="ARBA00019784"/>
    </source>
</evidence>
<comment type="similarity">
    <text evidence="3 10">Belongs to the inositol monophosphatase superfamily.</text>
</comment>
<dbReference type="Gene3D" id="3.30.540.10">
    <property type="entry name" value="Fructose-1,6-Bisphosphatase, subunit A, domain 1"/>
    <property type="match status" value="1"/>
</dbReference>
<dbReference type="FunFam" id="3.30.540.10:FF:000003">
    <property type="entry name" value="Inositol-1-monophosphatase"/>
    <property type="match status" value="1"/>
</dbReference>
<dbReference type="InterPro" id="IPR000760">
    <property type="entry name" value="Inositol_monophosphatase-like"/>
</dbReference>
<dbReference type="EC" id="3.1.3.25" evidence="4 10"/>
<dbReference type="Proteomes" id="UP000630353">
    <property type="component" value="Unassembled WGS sequence"/>
</dbReference>
<dbReference type="PRINTS" id="PR01959">
    <property type="entry name" value="SBIMPHPHTASE"/>
</dbReference>
<evidence type="ECO:0000256" key="7">
    <source>
        <dbReference type="ARBA" id="ARBA00022801"/>
    </source>
</evidence>
<keyword evidence="8 9" id="KW-0460">Magnesium</keyword>
<evidence type="ECO:0000256" key="10">
    <source>
        <dbReference type="RuleBase" id="RU364068"/>
    </source>
</evidence>
<name>A0A918XUV1_9PROT</name>
<dbReference type="GO" id="GO:0006020">
    <property type="term" value="P:inositol metabolic process"/>
    <property type="evidence" value="ECO:0007669"/>
    <property type="project" value="TreeGrafter"/>
</dbReference>
<sequence length="283" mass="29254">MTKTDEVAPAVAERLAFAEALTRRAGTAALRHFRDREALVVESKGLQDVVSRADREVEDLIRGALAERFPGDGFLGEESGGSGDFGQGAVWVVDPIDGTQCFLAGLPTWCVSVGLMVDGRIAAGVIVDPCADECFSGAVGKDGTGGGAFCNGRPIAPAGVADFRNGLTEVGVSFRIPRDPTVGFIDRLLEAGGIYHRSGSGALGLAHVAAGRYVAYIEGHMNAWDSFAGAALVRAAGGWVNDLTSNDGVTRGAVVMASGRRLAPALHAMAEAAGYPLTPGDRP</sequence>